<reference evidence="2 3" key="1">
    <citation type="journal article" date="2018" name="Proc. Natl. Acad. Sci. U.S.A.">
        <title>Linking secondary metabolites to gene clusters through genome sequencing of six diverse Aspergillus species.</title>
        <authorList>
            <person name="Kaerboelling I."/>
            <person name="Vesth T.C."/>
            <person name="Frisvad J.C."/>
            <person name="Nybo J.L."/>
            <person name="Theobald S."/>
            <person name="Kuo A."/>
            <person name="Bowyer P."/>
            <person name="Matsuda Y."/>
            <person name="Mondo S."/>
            <person name="Lyhne E.K."/>
            <person name="Kogle M.E."/>
            <person name="Clum A."/>
            <person name="Lipzen A."/>
            <person name="Salamov A."/>
            <person name="Ngan C.Y."/>
            <person name="Daum C."/>
            <person name="Chiniquy J."/>
            <person name="Barry K."/>
            <person name="LaButti K."/>
            <person name="Haridas S."/>
            <person name="Simmons B.A."/>
            <person name="Magnuson J.K."/>
            <person name="Mortensen U.H."/>
            <person name="Larsen T.O."/>
            <person name="Grigoriev I.V."/>
            <person name="Baker S.E."/>
            <person name="Andersen M.R."/>
        </authorList>
    </citation>
    <scope>NUCLEOTIDE SEQUENCE [LARGE SCALE GENOMIC DNA]</scope>
    <source>
        <strain evidence="2 3">IBT 24754</strain>
    </source>
</reference>
<dbReference type="EMBL" id="MSFN02000002">
    <property type="protein sequence ID" value="PTU23234.1"/>
    <property type="molecule type" value="Genomic_DNA"/>
</dbReference>
<proteinExistence type="predicted"/>
<evidence type="ECO:0000256" key="1">
    <source>
        <dbReference type="SAM" id="Phobius"/>
    </source>
</evidence>
<feature type="transmembrane region" description="Helical" evidence="1">
    <location>
        <begin position="18"/>
        <end position="37"/>
    </location>
</feature>
<name>A0A2T5M3Y4_9EURO</name>
<dbReference type="Proteomes" id="UP000244073">
    <property type="component" value="Unassembled WGS sequence"/>
</dbReference>
<keyword evidence="1" id="KW-0812">Transmembrane</keyword>
<comment type="caution">
    <text evidence="2">The sequence shown here is derived from an EMBL/GenBank/DDBJ whole genome shotgun (WGS) entry which is preliminary data.</text>
</comment>
<keyword evidence="1" id="KW-0472">Membrane</keyword>
<evidence type="ECO:0000313" key="3">
    <source>
        <dbReference type="Proteomes" id="UP000244073"/>
    </source>
</evidence>
<gene>
    <name evidence="2" type="ORF">P175DRAFT_0164409</name>
</gene>
<protein>
    <submittedName>
        <fullName evidence="2">Uncharacterized protein</fullName>
    </submittedName>
</protein>
<dbReference type="VEuPathDB" id="FungiDB:P175DRAFT_0164409"/>
<keyword evidence="1" id="KW-1133">Transmembrane helix</keyword>
<dbReference type="GeneID" id="63809365"/>
<dbReference type="RefSeq" id="XP_040754626.1">
    <property type="nucleotide sequence ID" value="XM_040892483.1"/>
</dbReference>
<accession>A0A2T5M3Y4</accession>
<organism evidence="2 3">
    <name type="scientific">Aspergillus ochraceoroseus IBT 24754</name>
    <dbReference type="NCBI Taxonomy" id="1392256"/>
    <lineage>
        <taxon>Eukaryota</taxon>
        <taxon>Fungi</taxon>
        <taxon>Dikarya</taxon>
        <taxon>Ascomycota</taxon>
        <taxon>Pezizomycotina</taxon>
        <taxon>Eurotiomycetes</taxon>
        <taxon>Eurotiomycetidae</taxon>
        <taxon>Eurotiales</taxon>
        <taxon>Aspergillaceae</taxon>
        <taxon>Aspergillus</taxon>
        <taxon>Aspergillus subgen. Nidulantes</taxon>
    </lineage>
</organism>
<sequence>MGCRDALQGNMNARLQTLVTQLICLFYPRAFLLHFFISSQGMDMHLPVCPESRLVPVCRSPFLHGSESTEYKGTHEHGVGLIINGRRDKPSPRIGRA</sequence>
<evidence type="ECO:0000313" key="2">
    <source>
        <dbReference type="EMBL" id="PTU23234.1"/>
    </source>
</evidence>
<dbReference type="AlphaFoldDB" id="A0A2T5M3Y4"/>